<dbReference type="PANTHER" id="PTHR23302">
    <property type="entry name" value="TRANSMEMBRANE CHANNEL-RELATED"/>
    <property type="match status" value="1"/>
</dbReference>
<feature type="transmembrane region" description="Helical" evidence="8">
    <location>
        <begin position="407"/>
        <end position="428"/>
    </location>
</feature>
<evidence type="ECO:0000313" key="11">
    <source>
        <dbReference type="Proteomes" id="UP001153636"/>
    </source>
</evidence>
<evidence type="ECO:0000256" key="1">
    <source>
        <dbReference type="ARBA" id="ARBA00004141"/>
    </source>
</evidence>
<keyword evidence="11" id="KW-1185">Reference proteome</keyword>
<protein>
    <recommendedName>
        <fullName evidence="9">TMC domain-containing protein</fullName>
    </recommendedName>
</protein>
<feature type="region of interest" description="Disordered" evidence="7">
    <location>
        <begin position="641"/>
        <end position="663"/>
    </location>
</feature>
<dbReference type="InterPro" id="IPR012496">
    <property type="entry name" value="TMC_dom"/>
</dbReference>
<organism evidence="10 11">
    <name type="scientific">Psylliodes chrysocephalus</name>
    <dbReference type="NCBI Taxonomy" id="3402493"/>
    <lineage>
        <taxon>Eukaryota</taxon>
        <taxon>Metazoa</taxon>
        <taxon>Ecdysozoa</taxon>
        <taxon>Arthropoda</taxon>
        <taxon>Hexapoda</taxon>
        <taxon>Insecta</taxon>
        <taxon>Pterygota</taxon>
        <taxon>Neoptera</taxon>
        <taxon>Endopterygota</taxon>
        <taxon>Coleoptera</taxon>
        <taxon>Polyphaga</taxon>
        <taxon>Cucujiformia</taxon>
        <taxon>Chrysomeloidea</taxon>
        <taxon>Chrysomelidae</taxon>
        <taxon>Galerucinae</taxon>
        <taxon>Alticini</taxon>
        <taxon>Psylliodes</taxon>
    </lineage>
</organism>
<evidence type="ECO:0000256" key="4">
    <source>
        <dbReference type="ARBA" id="ARBA00022989"/>
    </source>
</evidence>
<feature type="compositionally biased region" description="Basic and acidic residues" evidence="7">
    <location>
        <begin position="604"/>
        <end position="624"/>
    </location>
</feature>
<dbReference type="GO" id="GO:0005886">
    <property type="term" value="C:plasma membrane"/>
    <property type="evidence" value="ECO:0007669"/>
    <property type="project" value="InterPro"/>
</dbReference>
<accession>A0A9P0CD97</accession>
<dbReference type="GO" id="GO:0008381">
    <property type="term" value="F:mechanosensitive monoatomic ion channel activity"/>
    <property type="evidence" value="ECO:0007669"/>
    <property type="project" value="TreeGrafter"/>
</dbReference>
<feature type="compositionally biased region" description="Acidic residues" evidence="7">
    <location>
        <begin position="645"/>
        <end position="656"/>
    </location>
</feature>
<keyword evidence="5 8" id="KW-0472">Membrane</keyword>
<feature type="compositionally biased region" description="Basic and acidic residues" evidence="7">
    <location>
        <begin position="934"/>
        <end position="967"/>
    </location>
</feature>
<feature type="transmembrane region" description="Helical" evidence="8">
    <location>
        <begin position="59"/>
        <end position="79"/>
    </location>
</feature>
<keyword evidence="6" id="KW-0175">Coiled coil</keyword>
<reference evidence="10" key="1">
    <citation type="submission" date="2022-01" db="EMBL/GenBank/DDBJ databases">
        <authorList>
            <person name="King R."/>
        </authorList>
    </citation>
    <scope>NUCLEOTIDE SEQUENCE</scope>
</reference>
<sequence length="981" mass="112932">MYVVVLVVKRSTEPEGESSFWRKNEIAIVMSLITFVFPMVFEVLGLFEQYHPRKQLRLQLGRIMVLNLVNLYSLIFALIDKIGDMTTELQTFKNITKMLNESMSMSTTAAPRDYTDVTECGCILNKEPLLSRNLISENDYSDLTSQLSDLVSNITSLVVTNITTTFNESISDIQSLNTSLIYFVNRIIQEKIIGTLNITIDNTTNFASQELNLTDIEFNLTDYLTSLLFSLPDDDNSTMTYEKSTSISDNITTTTWEEFSSTIFPLLNSSDSTDLDRFDYDFSSSTSFDFTSTALQEESTTESPYCKEICDQTYMPPENVEQGMNYTTRARFRNLCWETMFGQELISITVMDLIMTIVPALGMDFFRGIFVRVMNRCWCWDLEKKFPKYGDFKVAENILSLVNNQGMVWMGMFFCPGLVVFNVFKLYITMYFKAWAVMTCNVPPEVIFRASRSNNFYYYLLLMMLFLCVLPVGYTVVWIKPSWHCGPFSKYKRIFHIFTNTIQDNVPKVLQRALDYIASPGIVIPLLVLLILIIYYLISLTNSLREANEELKIQLRRERTEERRKMFQLADRRRRGGSGESNELSNAPFNKWKKLIGNLPSGKSLDETPKQEAEDVKNKDERTETRGKDFFSKFIKRALRKSSTSDDDQNAEDGTDTEQHDSLPYDTLTTKATTREIKPSFSWGKTDFQNVARKAIQLKKTKSEIQPTKSFEITTETKHVQINDKVNKDNSDINRNIHSTREIFSPRTESTPKDVTIHQNSDYNKTKYIKDDSRRKEKSKHISRNRTGIKNTFPIKEEIIRDEPSTSKVVRENSGIIKIHTIKEILNNTPIPTNIRQDSESSIWSDGIPVITISKTVSSENILDVCDEPWAEEEPSTLNKNEDTQKFKPKIRCVLKKQATIDEDTIRYFNDDIERNKSMVNIIKAVAEEDDDFSEKLSPDTQNEDSKGDEALTDKSSSEDTEQKDSSVETILRSPQLIDED</sequence>
<gene>
    <name evidence="10" type="ORF">PSYICH_LOCUS894</name>
</gene>
<dbReference type="PANTHER" id="PTHR23302:SF40">
    <property type="entry name" value="TRANSMEMBRANE CHANNEL-LIKE PROTEIN"/>
    <property type="match status" value="1"/>
</dbReference>
<feature type="domain" description="TMC" evidence="9">
    <location>
        <begin position="336"/>
        <end position="451"/>
    </location>
</feature>
<dbReference type="OrthoDB" id="5831905at2759"/>
<dbReference type="Proteomes" id="UP001153636">
    <property type="component" value="Chromosome 1"/>
</dbReference>
<proteinExistence type="inferred from homology"/>
<evidence type="ECO:0000256" key="3">
    <source>
        <dbReference type="ARBA" id="ARBA00022692"/>
    </source>
</evidence>
<evidence type="ECO:0000256" key="6">
    <source>
        <dbReference type="SAM" id="Coils"/>
    </source>
</evidence>
<dbReference type="InterPro" id="IPR038900">
    <property type="entry name" value="TMC"/>
</dbReference>
<evidence type="ECO:0000313" key="10">
    <source>
        <dbReference type="EMBL" id="CAH1099121.1"/>
    </source>
</evidence>
<feature type="region of interest" description="Disordered" evidence="7">
    <location>
        <begin position="930"/>
        <end position="981"/>
    </location>
</feature>
<dbReference type="AlphaFoldDB" id="A0A9P0CD97"/>
<dbReference type="EMBL" id="OV651813">
    <property type="protein sequence ID" value="CAH1099121.1"/>
    <property type="molecule type" value="Genomic_DNA"/>
</dbReference>
<feature type="transmembrane region" description="Helical" evidence="8">
    <location>
        <begin position="26"/>
        <end position="47"/>
    </location>
</feature>
<evidence type="ECO:0000256" key="7">
    <source>
        <dbReference type="SAM" id="MobiDB-lite"/>
    </source>
</evidence>
<feature type="region of interest" description="Disordered" evidence="7">
    <location>
        <begin position="567"/>
        <end position="586"/>
    </location>
</feature>
<keyword evidence="4 8" id="KW-1133">Transmembrane helix</keyword>
<keyword evidence="3 8" id="KW-0812">Transmembrane</keyword>
<comment type="subcellular location">
    <subcellularLocation>
        <location evidence="1">Membrane</location>
        <topology evidence="1">Multi-pass membrane protein</topology>
    </subcellularLocation>
</comment>
<name>A0A9P0CD97_9CUCU</name>
<feature type="transmembrane region" description="Helical" evidence="8">
    <location>
        <begin position="516"/>
        <end position="538"/>
    </location>
</feature>
<evidence type="ECO:0000256" key="5">
    <source>
        <dbReference type="ARBA" id="ARBA00023136"/>
    </source>
</evidence>
<evidence type="ECO:0000259" key="9">
    <source>
        <dbReference type="Pfam" id="PF07810"/>
    </source>
</evidence>
<feature type="coiled-coil region" evidence="6">
    <location>
        <begin position="537"/>
        <end position="564"/>
    </location>
</feature>
<feature type="region of interest" description="Disordered" evidence="7">
    <location>
        <begin position="600"/>
        <end position="624"/>
    </location>
</feature>
<dbReference type="Pfam" id="PF07810">
    <property type="entry name" value="TMC"/>
    <property type="match status" value="1"/>
</dbReference>
<evidence type="ECO:0000256" key="2">
    <source>
        <dbReference type="ARBA" id="ARBA00006510"/>
    </source>
</evidence>
<evidence type="ECO:0000256" key="8">
    <source>
        <dbReference type="SAM" id="Phobius"/>
    </source>
</evidence>
<comment type="similarity">
    <text evidence="2">Belongs to the TMC family.</text>
</comment>
<feature type="transmembrane region" description="Helical" evidence="8">
    <location>
        <begin position="456"/>
        <end position="479"/>
    </location>
</feature>